<name>A0AAV0F5A7_9ASTE</name>
<dbReference type="SMART" id="SM00256">
    <property type="entry name" value="FBOX"/>
    <property type="match status" value="1"/>
</dbReference>
<sequence>MADGPGKERRRAMNNVFSNDLLLEILHRIPAKSAVRCKAVCKRWRNLISTHFFMDLFCSHHPLREGKEECLATGCSTKIHMFLIHPHFEPDFSLDFLPFFEAAKDSKFILGFSNGLLLCNPDPKDQIFYYICNPITKNWVSLPAAPAVHEDLDISVGFAHYPDLSCPGFKIVRVLPPLNTKPVSDFEVDIFCSWTGTWTRRTVTSPKPITWVRLVVLPPAVFYRGCLHWLIRDFHTIVYDVKNDKINFIVDRPNGLVEFWGMDLYGFSLCGGLFYVAQLHYTVLIIWQLNHNEWTMKRKVNLEEESSIRFGREWLMCLSTPCQNLLLHPYDIDVFYVGSS</sequence>
<dbReference type="Pfam" id="PF00646">
    <property type="entry name" value="F-box"/>
    <property type="match status" value="1"/>
</dbReference>
<evidence type="ECO:0000259" key="2">
    <source>
        <dbReference type="SMART" id="SM00256"/>
    </source>
</evidence>
<feature type="domain" description="F-box" evidence="2">
    <location>
        <begin position="17"/>
        <end position="57"/>
    </location>
</feature>
<dbReference type="Proteomes" id="UP001152523">
    <property type="component" value="Unassembled WGS sequence"/>
</dbReference>
<dbReference type="EMBL" id="CAMAPF010000962">
    <property type="protein sequence ID" value="CAH9130610.1"/>
    <property type="molecule type" value="Genomic_DNA"/>
</dbReference>
<dbReference type="InterPro" id="IPR056592">
    <property type="entry name" value="Beta-prop_At3g26010-like"/>
</dbReference>
<dbReference type="Pfam" id="PF24750">
    <property type="entry name" value="b-prop_At3g26010-like"/>
    <property type="match status" value="1"/>
</dbReference>
<reference evidence="3" key="1">
    <citation type="submission" date="2022-07" db="EMBL/GenBank/DDBJ databases">
        <authorList>
            <person name="Macas J."/>
            <person name="Novak P."/>
            <person name="Neumann P."/>
        </authorList>
    </citation>
    <scope>NUCLEOTIDE SEQUENCE</scope>
</reference>
<dbReference type="InterPro" id="IPR036047">
    <property type="entry name" value="F-box-like_dom_sf"/>
</dbReference>
<dbReference type="PANTHER" id="PTHR35546:SF130">
    <property type="entry name" value="EXPRESSED PROTEIN"/>
    <property type="match status" value="1"/>
</dbReference>
<dbReference type="AlphaFoldDB" id="A0AAV0F5A7"/>
<gene>
    <name evidence="3" type="ORF">CEPIT_LOCUS30764</name>
</gene>
<keyword evidence="4" id="KW-1185">Reference proteome</keyword>
<dbReference type="InterPro" id="IPR055290">
    <property type="entry name" value="At3g26010-like"/>
</dbReference>
<proteinExistence type="predicted"/>
<feature type="transmembrane region" description="Helical" evidence="1">
    <location>
        <begin position="210"/>
        <end position="231"/>
    </location>
</feature>
<comment type="caution">
    <text evidence="3">The sequence shown here is derived from an EMBL/GenBank/DDBJ whole genome shotgun (WGS) entry which is preliminary data.</text>
</comment>
<dbReference type="PANTHER" id="PTHR35546">
    <property type="entry name" value="F-BOX PROTEIN INTERACTION DOMAIN PROTEIN-RELATED"/>
    <property type="match status" value="1"/>
</dbReference>
<feature type="transmembrane region" description="Helical" evidence="1">
    <location>
        <begin position="264"/>
        <end position="289"/>
    </location>
</feature>
<keyword evidence="1" id="KW-0472">Membrane</keyword>
<evidence type="ECO:0000313" key="4">
    <source>
        <dbReference type="Proteomes" id="UP001152523"/>
    </source>
</evidence>
<protein>
    <recommendedName>
        <fullName evidence="2">F-box domain-containing protein</fullName>
    </recommendedName>
</protein>
<accession>A0AAV0F5A7</accession>
<organism evidence="3 4">
    <name type="scientific">Cuscuta epithymum</name>
    <dbReference type="NCBI Taxonomy" id="186058"/>
    <lineage>
        <taxon>Eukaryota</taxon>
        <taxon>Viridiplantae</taxon>
        <taxon>Streptophyta</taxon>
        <taxon>Embryophyta</taxon>
        <taxon>Tracheophyta</taxon>
        <taxon>Spermatophyta</taxon>
        <taxon>Magnoliopsida</taxon>
        <taxon>eudicotyledons</taxon>
        <taxon>Gunneridae</taxon>
        <taxon>Pentapetalae</taxon>
        <taxon>asterids</taxon>
        <taxon>lamiids</taxon>
        <taxon>Solanales</taxon>
        <taxon>Convolvulaceae</taxon>
        <taxon>Cuscuteae</taxon>
        <taxon>Cuscuta</taxon>
        <taxon>Cuscuta subgen. Cuscuta</taxon>
    </lineage>
</organism>
<keyword evidence="1" id="KW-1133">Transmembrane helix</keyword>
<dbReference type="SUPFAM" id="SSF81383">
    <property type="entry name" value="F-box domain"/>
    <property type="match status" value="1"/>
</dbReference>
<dbReference type="InterPro" id="IPR001810">
    <property type="entry name" value="F-box_dom"/>
</dbReference>
<dbReference type="Gene3D" id="1.20.1280.50">
    <property type="match status" value="1"/>
</dbReference>
<evidence type="ECO:0000313" key="3">
    <source>
        <dbReference type="EMBL" id="CAH9130610.1"/>
    </source>
</evidence>
<evidence type="ECO:0000256" key="1">
    <source>
        <dbReference type="SAM" id="Phobius"/>
    </source>
</evidence>
<keyword evidence="1" id="KW-0812">Transmembrane</keyword>